<comment type="caution">
    <text evidence="1">The sequence shown here is derived from an EMBL/GenBank/DDBJ whole genome shotgun (WGS) entry which is preliminary data.</text>
</comment>
<dbReference type="AlphaFoldDB" id="A0A8H2DSY8"/>
<proteinExistence type="predicted"/>
<name>A0A8H2DSY8_ORBOL</name>
<gene>
    <name evidence="1" type="ORF">EYR41_010466</name>
</gene>
<evidence type="ECO:0000313" key="1">
    <source>
        <dbReference type="EMBL" id="TGJ64408.1"/>
    </source>
</evidence>
<dbReference type="Proteomes" id="UP000297595">
    <property type="component" value="Unassembled WGS sequence"/>
</dbReference>
<reference evidence="1 2" key="1">
    <citation type="submission" date="2019-03" db="EMBL/GenBank/DDBJ databases">
        <title>Nematode-trapping fungi genome.</title>
        <authorList>
            <person name="Vidal-Diez De Ulzurrun G."/>
        </authorList>
    </citation>
    <scope>NUCLEOTIDE SEQUENCE [LARGE SCALE GENOMIC DNA]</scope>
    <source>
        <strain evidence="1 2">TWF154</strain>
    </source>
</reference>
<dbReference type="EMBL" id="SOZJ01000007">
    <property type="protein sequence ID" value="TGJ64408.1"/>
    <property type="molecule type" value="Genomic_DNA"/>
</dbReference>
<protein>
    <submittedName>
        <fullName evidence="1">Uncharacterized protein</fullName>
    </submittedName>
</protein>
<accession>A0A8H2DSY8</accession>
<evidence type="ECO:0000313" key="2">
    <source>
        <dbReference type="Proteomes" id="UP000297595"/>
    </source>
</evidence>
<sequence>MEEQEGKVDDRAPAEALFGSSWLSGWLGLTERENKKIQHSAAAFLTGTAKIWVQPWDPSEHRHGFKEQQSWARFSTAMGIRGKCGYN</sequence>
<organism evidence="1 2">
    <name type="scientific">Orbilia oligospora</name>
    <name type="common">Nematode-trapping fungus</name>
    <name type="synonym">Arthrobotrys oligospora</name>
    <dbReference type="NCBI Taxonomy" id="2813651"/>
    <lineage>
        <taxon>Eukaryota</taxon>
        <taxon>Fungi</taxon>
        <taxon>Dikarya</taxon>
        <taxon>Ascomycota</taxon>
        <taxon>Pezizomycotina</taxon>
        <taxon>Orbiliomycetes</taxon>
        <taxon>Orbiliales</taxon>
        <taxon>Orbiliaceae</taxon>
        <taxon>Orbilia</taxon>
    </lineage>
</organism>